<evidence type="ECO:0000313" key="2">
    <source>
        <dbReference type="Proteomes" id="UP001254848"/>
    </source>
</evidence>
<organism evidence="1 2">
    <name type="scientific">Anaeroselena agilis</name>
    <dbReference type="NCBI Taxonomy" id="3063788"/>
    <lineage>
        <taxon>Bacteria</taxon>
        <taxon>Bacillati</taxon>
        <taxon>Bacillota</taxon>
        <taxon>Negativicutes</taxon>
        <taxon>Acetonemataceae</taxon>
        <taxon>Anaeroselena</taxon>
    </lineage>
</organism>
<evidence type="ECO:0000313" key="1">
    <source>
        <dbReference type="EMBL" id="MDT8903244.1"/>
    </source>
</evidence>
<protein>
    <submittedName>
        <fullName evidence="1">Uncharacterized protein</fullName>
    </submittedName>
</protein>
<reference evidence="1 2" key="1">
    <citation type="submission" date="2023-07" db="EMBL/GenBank/DDBJ databases">
        <title>The novel representative of Negativicutes class, Anaeroselena agilis gen. nov. sp. nov.</title>
        <authorList>
            <person name="Prokofeva M.I."/>
            <person name="Elcheninov A.G."/>
            <person name="Klyukina A."/>
            <person name="Kublanov I.V."/>
            <person name="Frolov E.N."/>
            <person name="Podosokorskaya O.A."/>
        </authorList>
    </citation>
    <scope>NUCLEOTIDE SEQUENCE [LARGE SCALE GENOMIC DNA]</scope>
    <source>
        <strain evidence="1 2">4137-cl</strain>
    </source>
</reference>
<sequence>MALSEGHIHVAMRNFLKREGWLLIAGQYPGGSDDELHALNVVDPNLARDNSPDPRRHSKGKLVPDLLAFRNNQLLIVEAKPKYSRDDRDKLRDLLDNRLNDFLGSLEKFATERRISAILPLNNLLLIPALAFSAQEFIEQPDPGFIYIRITNLTEARLEGPF</sequence>
<comment type="caution">
    <text evidence="1">The sequence shown here is derived from an EMBL/GenBank/DDBJ whole genome shotgun (WGS) entry which is preliminary data.</text>
</comment>
<proteinExistence type="predicted"/>
<name>A0ABU3P2J2_9FIRM</name>
<dbReference type="EMBL" id="JAUOZS010000001">
    <property type="protein sequence ID" value="MDT8903244.1"/>
    <property type="molecule type" value="Genomic_DNA"/>
</dbReference>
<accession>A0ABU3P2J2</accession>
<dbReference type="Proteomes" id="UP001254848">
    <property type="component" value="Unassembled WGS sequence"/>
</dbReference>
<keyword evidence="2" id="KW-1185">Reference proteome</keyword>
<dbReference type="RefSeq" id="WP_413781703.1">
    <property type="nucleotide sequence ID" value="NZ_JAUOZS010000001.1"/>
</dbReference>
<gene>
    <name evidence="1" type="ORF">Q4T40_18570</name>
</gene>